<accession>A0A382WVK1</accession>
<protein>
    <submittedName>
        <fullName evidence="2">Uncharacterized protein</fullName>
    </submittedName>
</protein>
<evidence type="ECO:0000256" key="1">
    <source>
        <dbReference type="SAM" id="MobiDB-lite"/>
    </source>
</evidence>
<organism evidence="2">
    <name type="scientific">marine metagenome</name>
    <dbReference type="NCBI Taxonomy" id="408172"/>
    <lineage>
        <taxon>unclassified sequences</taxon>
        <taxon>metagenomes</taxon>
        <taxon>ecological metagenomes</taxon>
    </lineage>
</organism>
<reference evidence="2" key="1">
    <citation type="submission" date="2018-05" db="EMBL/GenBank/DDBJ databases">
        <authorList>
            <person name="Lanie J.A."/>
            <person name="Ng W.-L."/>
            <person name="Kazmierczak K.M."/>
            <person name="Andrzejewski T.M."/>
            <person name="Davidsen T.M."/>
            <person name="Wayne K.J."/>
            <person name="Tettelin H."/>
            <person name="Glass J.I."/>
            <person name="Rusch D."/>
            <person name="Podicherti R."/>
            <person name="Tsui H.-C.T."/>
            <person name="Winkler M.E."/>
        </authorList>
    </citation>
    <scope>NUCLEOTIDE SEQUENCE</scope>
</reference>
<evidence type="ECO:0000313" key="2">
    <source>
        <dbReference type="EMBL" id="SVD62061.1"/>
    </source>
</evidence>
<feature type="region of interest" description="Disordered" evidence="1">
    <location>
        <begin position="1"/>
        <end position="32"/>
    </location>
</feature>
<name>A0A382WVK1_9ZZZZ</name>
<feature type="non-terminal residue" evidence="2">
    <location>
        <position position="1"/>
    </location>
</feature>
<proteinExistence type="predicted"/>
<feature type="non-terminal residue" evidence="2">
    <location>
        <position position="32"/>
    </location>
</feature>
<dbReference type="AlphaFoldDB" id="A0A382WVK1"/>
<gene>
    <name evidence="2" type="ORF">METZ01_LOCUS414915</name>
</gene>
<sequence length="32" mass="3348">RNPRANMADGQHGLVGRDTTGDDPASVLLLSI</sequence>
<dbReference type="EMBL" id="UINC01162349">
    <property type="protein sequence ID" value="SVD62061.1"/>
    <property type="molecule type" value="Genomic_DNA"/>
</dbReference>